<evidence type="ECO:0000259" key="4">
    <source>
        <dbReference type="Pfam" id="PF13439"/>
    </source>
</evidence>
<dbReference type="RefSeq" id="WP_131309080.1">
    <property type="nucleotide sequence ID" value="NZ_SJJR01000031.1"/>
</dbReference>
<dbReference type="PANTHER" id="PTHR12526:SF634">
    <property type="entry name" value="BLL3361 PROTEIN"/>
    <property type="match status" value="1"/>
</dbReference>
<dbReference type="PANTHER" id="PTHR12526">
    <property type="entry name" value="GLYCOSYLTRANSFERASE"/>
    <property type="match status" value="1"/>
</dbReference>
<evidence type="ECO:0000256" key="2">
    <source>
        <dbReference type="ARBA" id="ARBA00022679"/>
    </source>
</evidence>
<feature type="domain" description="Glycosyltransferase subfamily 4-like N-terminal" evidence="4">
    <location>
        <begin position="15"/>
        <end position="166"/>
    </location>
</feature>
<dbReference type="InterPro" id="IPR001296">
    <property type="entry name" value="Glyco_trans_1"/>
</dbReference>
<dbReference type="Pfam" id="PF13439">
    <property type="entry name" value="Glyco_transf_4"/>
    <property type="match status" value="1"/>
</dbReference>
<accession>A0A4R0G2A5</accession>
<protein>
    <submittedName>
        <fullName evidence="5">Glycosyltransferase</fullName>
    </submittedName>
</protein>
<name>A0A4R0G2A5_9ACTN</name>
<gene>
    <name evidence="5" type="ORF">E0H26_27490</name>
</gene>
<reference evidence="5 6" key="1">
    <citation type="submission" date="2019-02" db="EMBL/GenBank/DDBJ databases">
        <title>Jishengella sp. nov., isolated from a root of Zingiber montanum.</title>
        <authorList>
            <person name="Kuncharoen N."/>
            <person name="Kudo T."/>
            <person name="Masahiro Y."/>
            <person name="Ohkuma M."/>
            <person name="Tanasupawat S."/>
        </authorList>
    </citation>
    <scope>NUCLEOTIDE SEQUENCE [LARGE SCALE GENOMIC DNA]</scope>
    <source>
        <strain evidence="5 6">PLAI 1-1</strain>
    </source>
</reference>
<dbReference type="OrthoDB" id="570545at2"/>
<comment type="caution">
    <text evidence="5">The sequence shown here is derived from an EMBL/GenBank/DDBJ whole genome shotgun (WGS) entry which is preliminary data.</text>
</comment>
<dbReference type="Pfam" id="PF00534">
    <property type="entry name" value="Glycos_transf_1"/>
    <property type="match status" value="1"/>
</dbReference>
<dbReference type="SUPFAM" id="SSF53756">
    <property type="entry name" value="UDP-Glycosyltransferase/glycogen phosphorylase"/>
    <property type="match status" value="1"/>
</dbReference>
<feature type="domain" description="Glycosyl transferase family 1" evidence="3">
    <location>
        <begin position="178"/>
        <end position="318"/>
    </location>
</feature>
<organism evidence="5 6">
    <name type="scientific">Micromonospora zingiberis</name>
    <dbReference type="NCBI Taxonomy" id="2053011"/>
    <lineage>
        <taxon>Bacteria</taxon>
        <taxon>Bacillati</taxon>
        <taxon>Actinomycetota</taxon>
        <taxon>Actinomycetes</taxon>
        <taxon>Micromonosporales</taxon>
        <taxon>Micromonosporaceae</taxon>
        <taxon>Micromonospora</taxon>
    </lineage>
</organism>
<dbReference type="GO" id="GO:0016757">
    <property type="term" value="F:glycosyltransferase activity"/>
    <property type="evidence" value="ECO:0007669"/>
    <property type="project" value="UniProtKB-KW"/>
</dbReference>
<sequence>MRLHFVLPQLEPLFGMELAAALLIRELRAQGVEVSATVLSGSVPPTLDGLAIDALGLGTRITRLMEAVPPLRRRLRALPADVRIVASGLWGSVPVGAALAGSDRSFVAWEHSLLPERLRVDGRVRALARMARVRGLRPRLVVAVSDGVARTVGQLAPGQPVVTIPNLMPPRPFVPPREVADHERIRLLTAGAFRPIKNHCGALEALALLPANYHLTLAGDGAQRDLLHDRARTLGLADRTTFLGRVPGVAGLLAEADLLVHPSRAETFGFSLVEAAEAGLPVAALPVPAVDEMIPTFVPGTLAADTSPAALAEAILHLTGGGRPTVADFEKAWHARCAALDPTEVGRRWVEALR</sequence>
<evidence type="ECO:0000256" key="1">
    <source>
        <dbReference type="ARBA" id="ARBA00022676"/>
    </source>
</evidence>
<evidence type="ECO:0000313" key="5">
    <source>
        <dbReference type="EMBL" id="TCB90107.1"/>
    </source>
</evidence>
<keyword evidence="6" id="KW-1185">Reference proteome</keyword>
<keyword evidence="2 5" id="KW-0808">Transferase</keyword>
<evidence type="ECO:0000313" key="6">
    <source>
        <dbReference type="Proteomes" id="UP000292274"/>
    </source>
</evidence>
<dbReference type="InterPro" id="IPR028098">
    <property type="entry name" value="Glyco_trans_4-like_N"/>
</dbReference>
<dbReference type="AlphaFoldDB" id="A0A4R0G2A5"/>
<keyword evidence="1" id="KW-0328">Glycosyltransferase</keyword>
<evidence type="ECO:0000259" key="3">
    <source>
        <dbReference type="Pfam" id="PF00534"/>
    </source>
</evidence>
<dbReference type="Proteomes" id="UP000292274">
    <property type="component" value="Unassembled WGS sequence"/>
</dbReference>
<dbReference type="Gene3D" id="3.40.50.2000">
    <property type="entry name" value="Glycogen Phosphorylase B"/>
    <property type="match status" value="2"/>
</dbReference>
<dbReference type="EMBL" id="SJJR01000031">
    <property type="protein sequence ID" value="TCB90107.1"/>
    <property type="molecule type" value="Genomic_DNA"/>
</dbReference>
<proteinExistence type="predicted"/>